<protein>
    <submittedName>
        <fullName evidence="3">6-phosphogluconolactonase (Cycloisomerase 2 family)</fullName>
    </submittedName>
</protein>
<accession>A0A7W4TPI8</accession>
<dbReference type="InterPro" id="IPR015943">
    <property type="entry name" value="WD40/YVTN_repeat-like_dom_sf"/>
</dbReference>
<reference evidence="3 4" key="2">
    <citation type="submission" date="2020-08" db="EMBL/GenBank/DDBJ databases">
        <authorList>
            <person name="Partida-Martinez L."/>
            <person name="Huntemann M."/>
            <person name="Clum A."/>
            <person name="Wang J."/>
            <person name="Palaniappan K."/>
            <person name="Ritter S."/>
            <person name="Chen I.-M."/>
            <person name="Stamatis D."/>
            <person name="Reddy T."/>
            <person name="O'Malley R."/>
            <person name="Daum C."/>
            <person name="Shapiro N."/>
            <person name="Ivanova N."/>
            <person name="Kyrpides N."/>
            <person name="Woyke T."/>
        </authorList>
    </citation>
    <scope>NUCLEOTIDE SEQUENCE [LARGE SCALE GENOMIC DNA]</scope>
    <source>
        <strain evidence="3 4">AS2.23</strain>
    </source>
</reference>
<evidence type="ECO:0000313" key="4">
    <source>
        <dbReference type="Proteomes" id="UP000533269"/>
    </source>
</evidence>
<dbReference type="Proteomes" id="UP000533269">
    <property type="component" value="Unassembled WGS sequence"/>
</dbReference>
<dbReference type="Gene3D" id="2.130.10.10">
    <property type="entry name" value="YVTN repeat-like/Quinoprotein amine dehydrogenase"/>
    <property type="match status" value="1"/>
</dbReference>
<gene>
    <name evidence="3" type="ORF">FHR75_003406</name>
</gene>
<dbReference type="Pfam" id="PF10282">
    <property type="entry name" value="Lactonase"/>
    <property type="match status" value="1"/>
</dbReference>
<dbReference type="GO" id="GO:0016853">
    <property type="term" value="F:isomerase activity"/>
    <property type="evidence" value="ECO:0007669"/>
    <property type="project" value="UniProtKB-KW"/>
</dbReference>
<comment type="similarity">
    <text evidence="1">Belongs to the cycloisomerase 2 family.</text>
</comment>
<dbReference type="InterPro" id="IPR019405">
    <property type="entry name" value="Lactonase_7-beta_prop"/>
</dbReference>
<dbReference type="GO" id="GO:0017057">
    <property type="term" value="F:6-phosphogluconolactonase activity"/>
    <property type="evidence" value="ECO:0007669"/>
    <property type="project" value="TreeGrafter"/>
</dbReference>
<name>A0A7W4TPI8_KINRA</name>
<keyword evidence="3" id="KW-0413">Isomerase</keyword>
<evidence type="ECO:0000256" key="1">
    <source>
        <dbReference type="ARBA" id="ARBA00005564"/>
    </source>
</evidence>
<organism evidence="3 4">
    <name type="scientific">Kineococcus radiotolerans</name>
    <dbReference type="NCBI Taxonomy" id="131568"/>
    <lineage>
        <taxon>Bacteria</taxon>
        <taxon>Bacillati</taxon>
        <taxon>Actinomycetota</taxon>
        <taxon>Actinomycetes</taxon>
        <taxon>Kineosporiales</taxon>
        <taxon>Kineosporiaceae</taxon>
        <taxon>Kineococcus</taxon>
    </lineage>
</organism>
<sequence length="340" mass="34952">MTSSPSGPDVLAVGSYTAATGGRGAGVTLLPRDPRTGRLGRPGLVEGCSSPSFLAAGAPGTGLVHAAHELDEGRVSTRRFDGRAWELRGESPSGGASPCHLTLAGEFLLAANYGGGVGVLDLDGGAVRELRQTLRGEGSGPDPDRQDASHPHSTRLLGDDAFAVLDLGTDEVRVHALDAAGASREPVQVLDLAPGTGPRHAVVDGDRFHVVGELDVTVTSFALRAGRLADPVVTPALAGPGPAEGRVHPSEIARAPWGLVVAHRGADVLTLLDLVDGVPRPVRDVAIGARNPRHVLVLGHHLYVAAQDSDLVVHLTLGEDLSVVDRSAVEVGSPTCVLPL</sequence>
<dbReference type="SUPFAM" id="SSF51004">
    <property type="entry name" value="C-terminal (heme d1) domain of cytochrome cd1-nitrite reductase"/>
    <property type="match status" value="1"/>
</dbReference>
<proteinExistence type="inferred from homology"/>
<reference evidence="3 4" key="1">
    <citation type="submission" date="2020-08" db="EMBL/GenBank/DDBJ databases">
        <title>The Agave Microbiome: Exploring the role of microbial communities in plant adaptations to desert environments.</title>
        <authorList>
            <person name="Partida-Martinez L.P."/>
        </authorList>
    </citation>
    <scope>NUCLEOTIDE SEQUENCE [LARGE SCALE GENOMIC DNA]</scope>
    <source>
        <strain evidence="3 4">AS2.23</strain>
    </source>
</reference>
<feature type="region of interest" description="Disordered" evidence="2">
    <location>
        <begin position="134"/>
        <end position="155"/>
    </location>
</feature>
<comment type="caution">
    <text evidence="3">The sequence shown here is derived from an EMBL/GenBank/DDBJ whole genome shotgun (WGS) entry which is preliminary data.</text>
</comment>
<dbReference type="PANTHER" id="PTHR30344">
    <property type="entry name" value="6-PHOSPHOGLUCONOLACTONASE-RELATED"/>
    <property type="match status" value="1"/>
</dbReference>
<dbReference type="PANTHER" id="PTHR30344:SF1">
    <property type="entry name" value="6-PHOSPHOGLUCONOLACTONASE"/>
    <property type="match status" value="1"/>
</dbReference>
<dbReference type="InterPro" id="IPR011048">
    <property type="entry name" value="Haem_d1_sf"/>
</dbReference>
<dbReference type="EMBL" id="JACHVY010000003">
    <property type="protein sequence ID" value="MBB2902575.1"/>
    <property type="molecule type" value="Genomic_DNA"/>
</dbReference>
<dbReference type="AlphaFoldDB" id="A0A7W4TPI8"/>
<evidence type="ECO:0000313" key="3">
    <source>
        <dbReference type="EMBL" id="MBB2902575.1"/>
    </source>
</evidence>
<dbReference type="RefSeq" id="WP_183392319.1">
    <property type="nucleotide sequence ID" value="NZ_JACHVY010000003.1"/>
</dbReference>
<evidence type="ECO:0000256" key="2">
    <source>
        <dbReference type="SAM" id="MobiDB-lite"/>
    </source>
</evidence>
<dbReference type="InterPro" id="IPR050282">
    <property type="entry name" value="Cycloisomerase_2"/>
</dbReference>